<keyword evidence="4" id="KW-1185">Reference proteome</keyword>
<dbReference type="EMBL" id="BMQN01000041">
    <property type="protein sequence ID" value="GGS11948.1"/>
    <property type="molecule type" value="Genomic_DNA"/>
</dbReference>
<name>A0ABQ2SBN7_9DEIO</name>
<dbReference type="InterPro" id="IPR047629">
    <property type="entry name" value="IS1182_transpos"/>
</dbReference>
<dbReference type="NCBIfam" id="NF033551">
    <property type="entry name" value="transpos_IS1182"/>
    <property type="match status" value="1"/>
</dbReference>
<comment type="caution">
    <text evidence="3">The sequence shown here is derived from an EMBL/GenBank/DDBJ whole genome shotgun (WGS) entry which is preliminary data.</text>
</comment>
<dbReference type="PANTHER" id="PTHR35604">
    <property type="entry name" value="TRANSPOSASE INSH FOR INSERTION SEQUENCE ELEMENT IS5A-RELATED"/>
    <property type="match status" value="1"/>
</dbReference>
<evidence type="ECO:0000259" key="2">
    <source>
        <dbReference type="Pfam" id="PF13751"/>
    </source>
</evidence>
<evidence type="ECO:0000313" key="4">
    <source>
        <dbReference type="Proteomes" id="UP000644548"/>
    </source>
</evidence>
<protein>
    <recommendedName>
        <fullName evidence="5">IS1182 family transposase</fullName>
    </recommendedName>
</protein>
<gene>
    <name evidence="3" type="ORF">GCM10008960_42170</name>
</gene>
<dbReference type="PANTHER" id="PTHR35604:SF2">
    <property type="entry name" value="TRANSPOSASE INSH FOR INSERTION SEQUENCE ELEMENT IS5A-RELATED"/>
    <property type="match status" value="1"/>
</dbReference>
<dbReference type="Pfam" id="PF13751">
    <property type="entry name" value="DDE_Tnp_1_6"/>
    <property type="match status" value="1"/>
</dbReference>
<proteinExistence type="predicted"/>
<accession>A0ABQ2SBN7</accession>
<reference evidence="4" key="1">
    <citation type="journal article" date="2019" name="Int. J. Syst. Evol. Microbiol.">
        <title>The Global Catalogue of Microorganisms (GCM) 10K type strain sequencing project: providing services to taxonomists for standard genome sequencing and annotation.</title>
        <authorList>
            <consortium name="The Broad Institute Genomics Platform"/>
            <consortium name="The Broad Institute Genome Sequencing Center for Infectious Disease"/>
            <person name="Wu L."/>
            <person name="Ma J."/>
        </authorList>
    </citation>
    <scope>NUCLEOTIDE SEQUENCE [LARGE SCALE GENOMIC DNA]</scope>
    <source>
        <strain evidence="4">JCM 31405</strain>
    </source>
</reference>
<evidence type="ECO:0000259" key="1">
    <source>
        <dbReference type="Pfam" id="PF05598"/>
    </source>
</evidence>
<dbReference type="Proteomes" id="UP000644548">
    <property type="component" value="Unassembled WGS sequence"/>
</dbReference>
<dbReference type="Pfam" id="PF05598">
    <property type="entry name" value="DUF772"/>
    <property type="match status" value="1"/>
</dbReference>
<dbReference type="InterPro" id="IPR025668">
    <property type="entry name" value="Tnp_DDE_dom"/>
</dbReference>
<evidence type="ECO:0008006" key="5">
    <source>
        <dbReference type="Google" id="ProtNLM"/>
    </source>
</evidence>
<evidence type="ECO:0000313" key="3">
    <source>
        <dbReference type="EMBL" id="GGS11948.1"/>
    </source>
</evidence>
<feature type="domain" description="Transposase DDE" evidence="2">
    <location>
        <begin position="396"/>
        <end position="519"/>
    </location>
</feature>
<sequence>MEVPEVPAETARIAHAAFPKGALFIRLRDELGPLLLDQDFTQVYSGRGRPAVAPWRLALITIMQFVENLSDRQAADAVRGHLAWKYALSLELDHPGFDASVLTEFRQRLLAQDNPLLMLDRLLARCQELGVLRPHGKLRTDSTHVMAAIRVMNRLELIVETMRALLNALATAAPAWVQQIAPETWYDRYAHRAETYRLPKSEAAKQAFADTIGQDGHDLLILLLGDDVPEAARQLPETEALRRCWKRQFISKQGKQHFCTREELPKGDMLESPYDMDARYSTKRGREWTGYKVHLSETCDDDLPHLITHVVTTQAHEQDAPIGKQIQEQLYEKGLSPQQHWVDAGYNGAELIVSAREQHGTEIIGPVRPNTSWTQKVEGAFDLRAFDVRWAQREVVCPQGHASQQWKPTTRKTGQSIIIVTFPEETCRACPVRSSCVRSETRPKSLTFQPQAQQEALHAARDAMNSEEAKVRYQRRAGIEATISQGVRAFGLRRSRYIGIEKTHLQHVLTALAVNVVRLVAWWDGERPGGTRVSRFAQLRAA</sequence>
<organism evidence="3 4">
    <name type="scientific">Deinococcus sedimenti</name>
    <dbReference type="NCBI Taxonomy" id="1867090"/>
    <lineage>
        <taxon>Bacteria</taxon>
        <taxon>Thermotogati</taxon>
        <taxon>Deinococcota</taxon>
        <taxon>Deinococci</taxon>
        <taxon>Deinococcales</taxon>
        <taxon>Deinococcaceae</taxon>
        <taxon>Deinococcus</taxon>
    </lineage>
</organism>
<feature type="domain" description="Transposase InsH N-terminal" evidence="1">
    <location>
        <begin position="33"/>
        <end position="108"/>
    </location>
</feature>
<dbReference type="InterPro" id="IPR008490">
    <property type="entry name" value="Transposase_InsH_N"/>
</dbReference>